<name>A0A875SFR4_EENNA</name>
<dbReference type="GeneID" id="62198218"/>
<reference evidence="1" key="1">
    <citation type="submission" date="2020-10" db="EMBL/GenBank/DDBJ databases">
        <authorList>
            <person name="Roach M.J.R."/>
        </authorList>
    </citation>
    <scope>NUCLEOTIDE SEQUENCE</scope>
    <source>
        <strain evidence="1">CBS 1945</strain>
    </source>
</reference>
<dbReference type="RefSeq" id="XP_038780969.1">
    <property type="nucleotide sequence ID" value="XM_038925041.1"/>
</dbReference>
<dbReference type="Proteomes" id="UP000662931">
    <property type="component" value="Chromosome 4"/>
</dbReference>
<evidence type="ECO:0000313" key="1">
    <source>
        <dbReference type="EMBL" id="QPG77404.1"/>
    </source>
</evidence>
<dbReference type="KEGG" id="bnn:FOA43_004818"/>
<dbReference type="InterPro" id="IPR009097">
    <property type="entry name" value="Cyclic_Pdiesterase"/>
</dbReference>
<dbReference type="SUPFAM" id="SSF55144">
    <property type="entry name" value="LigT-like"/>
    <property type="match status" value="1"/>
</dbReference>
<dbReference type="EMBL" id="CP064815">
    <property type="protein sequence ID" value="QPG77404.1"/>
    <property type="molecule type" value="Genomic_DNA"/>
</dbReference>
<gene>
    <name evidence="1" type="ORF">FOA43_004818</name>
</gene>
<organism evidence="1 2">
    <name type="scientific">Eeniella nana</name>
    <name type="common">Yeast</name>
    <name type="synonym">Brettanomyces nanus</name>
    <dbReference type="NCBI Taxonomy" id="13502"/>
    <lineage>
        <taxon>Eukaryota</taxon>
        <taxon>Fungi</taxon>
        <taxon>Dikarya</taxon>
        <taxon>Ascomycota</taxon>
        <taxon>Saccharomycotina</taxon>
        <taxon>Pichiomycetes</taxon>
        <taxon>Pichiales</taxon>
        <taxon>Pichiaceae</taxon>
        <taxon>Brettanomyces</taxon>
    </lineage>
</organism>
<sequence length="218" mass="24818">MTLNRNAKQTQILTRNPKVNVDPILAGREVDKRYSVCIVSRPTDSIRMYIKSIQDKLHMIPGVWLTPPDQLHTTVMEIVHSKPPAEIESIVHALKTVFPKICDMACEVSLVHNPLVNFDANAIALSFTSTCSSHIEQRVRVYDFLTSHGIDVQPRYVGPSLHITIARFTEELPEYQVLKLLQLIKELNQSLEDIEWKVGNLELCSGAIWYGQHGKMYQ</sequence>
<protein>
    <submittedName>
        <fullName evidence="1">Uncharacterized protein</fullName>
    </submittedName>
</protein>
<dbReference type="AlphaFoldDB" id="A0A875SFR4"/>
<dbReference type="Gene3D" id="3.90.1140.10">
    <property type="entry name" value="Cyclic phosphodiesterase"/>
    <property type="match status" value="1"/>
</dbReference>
<dbReference type="OrthoDB" id="2967263at2759"/>
<keyword evidence="2" id="KW-1185">Reference proteome</keyword>
<accession>A0A875SFR4</accession>
<proteinExistence type="predicted"/>
<evidence type="ECO:0000313" key="2">
    <source>
        <dbReference type="Proteomes" id="UP000662931"/>
    </source>
</evidence>